<proteinExistence type="predicted"/>
<sequence length="50" mass="5433">MSTQTIAAFDMETRFRTLAASGDAAQALAILDHLDQQDAKATPARATRKR</sequence>
<dbReference type="EMBL" id="BSPB01000029">
    <property type="protein sequence ID" value="GLS15620.1"/>
    <property type="molecule type" value="Genomic_DNA"/>
</dbReference>
<comment type="caution">
    <text evidence="1">The sequence shown here is derived from an EMBL/GenBank/DDBJ whole genome shotgun (WGS) entry which is preliminary data.</text>
</comment>
<name>A0ABQ6C6K1_9BURK</name>
<evidence type="ECO:0000313" key="2">
    <source>
        <dbReference type="Proteomes" id="UP001156903"/>
    </source>
</evidence>
<protein>
    <submittedName>
        <fullName evidence="1">Uncharacterized protein</fullName>
    </submittedName>
</protein>
<dbReference type="Proteomes" id="UP001156903">
    <property type="component" value="Unassembled WGS sequence"/>
</dbReference>
<reference evidence="2" key="1">
    <citation type="journal article" date="2019" name="Int. J. Syst. Evol. Microbiol.">
        <title>The Global Catalogue of Microorganisms (GCM) 10K type strain sequencing project: providing services to taxonomists for standard genome sequencing and annotation.</title>
        <authorList>
            <consortium name="The Broad Institute Genomics Platform"/>
            <consortium name="The Broad Institute Genome Sequencing Center for Infectious Disease"/>
            <person name="Wu L."/>
            <person name="Ma J."/>
        </authorList>
    </citation>
    <scope>NUCLEOTIDE SEQUENCE [LARGE SCALE GENOMIC DNA]</scope>
    <source>
        <strain evidence="2">NBRC 109341</strain>
    </source>
</reference>
<evidence type="ECO:0000313" key="1">
    <source>
        <dbReference type="EMBL" id="GLS15620.1"/>
    </source>
</evidence>
<accession>A0ABQ6C6K1</accession>
<keyword evidence="2" id="KW-1185">Reference proteome</keyword>
<gene>
    <name evidence="1" type="ORF">GCM10007935_30560</name>
</gene>
<organism evidence="1 2">
    <name type="scientific">Hydrogenophaga electricum</name>
    <dbReference type="NCBI Taxonomy" id="1230953"/>
    <lineage>
        <taxon>Bacteria</taxon>
        <taxon>Pseudomonadati</taxon>
        <taxon>Pseudomonadota</taxon>
        <taxon>Betaproteobacteria</taxon>
        <taxon>Burkholderiales</taxon>
        <taxon>Comamonadaceae</taxon>
        <taxon>Hydrogenophaga</taxon>
    </lineage>
</organism>